<dbReference type="PROSITE" id="PS50104">
    <property type="entry name" value="TIR"/>
    <property type="match status" value="1"/>
</dbReference>
<dbReference type="InterPro" id="IPR003591">
    <property type="entry name" value="Leu-rich_rpt_typical-subtyp"/>
</dbReference>
<dbReference type="GO" id="GO:0061809">
    <property type="term" value="F:NAD+ nucleosidase activity, cyclic ADP-ribose generating"/>
    <property type="evidence" value="ECO:0007669"/>
    <property type="project" value="UniProtKB-EC"/>
</dbReference>
<evidence type="ECO:0000313" key="8">
    <source>
        <dbReference type="Proteomes" id="UP000189703"/>
    </source>
</evidence>
<dbReference type="InterPro" id="IPR044974">
    <property type="entry name" value="Disease_R_plants"/>
</dbReference>
<comment type="catalytic activity">
    <reaction evidence="6">
        <text>NAD(+) + H2O = ADP-D-ribose + nicotinamide + H(+)</text>
        <dbReference type="Rhea" id="RHEA:16301"/>
        <dbReference type="ChEBI" id="CHEBI:15377"/>
        <dbReference type="ChEBI" id="CHEBI:15378"/>
        <dbReference type="ChEBI" id="CHEBI:17154"/>
        <dbReference type="ChEBI" id="CHEBI:57540"/>
        <dbReference type="ChEBI" id="CHEBI:57967"/>
        <dbReference type="EC" id="3.2.2.6"/>
    </reaction>
    <physiologicalReaction direction="left-to-right" evidence="6">
        <dbReference type="Rhea" id="RHEA:16302"/>
    </physiologicalReaction>
</comment>
<dbReference type="OMA" id="GREMMSI"/>
<dbReference type="InterPro" id="IPR035897">
    <property type="entry name" value="Toll_tir_struct_dom_sf"/>
</dbReference>
<keyword evidence="5" id="KW-0520">NAD</keyword>
<keyword evidence="4" id="KW-0378">Hydrolase</keyword>
<dbReference type="GO" id="GO:0043531">
    <property type="term" value="F:ADP binding"/>
    <property type="evidence" value="ECO:0007669"/>
    <property type="project" value="InterPro"/>
</dbReference>
<proteinExistence type="predicted"/>
<dbReference type="Proteomes" id="UP000189703">
    <property type="component" value="Unplaced"/>
</dbReference>
<dbReference type="Gene3D" id="3.40.50.300">
    <property type="entry name" value="P-loop containing nucleotide triphosphate hydrolases"/>
    <property type="match status" value="1"/>
</dbReference>
<dbReference type="InterPro" id="IPR058192">
    <property type="entry name" value="WHD_ROQ1-like"/>
</dbReference>
<dbReference type="SUPFAM" id="SSF52200">
    <property type="entry name" value="Toll/Interleukin receptor TIR domain"/>
    <property type="match status" value="1"/>
</dbReference>
<dbReference type="SUPFAM" id="SSF52058">
    <property type="entry name" value="L domain-like"/>
    <property type="match status" value="2"/>
</dbReference>
<evidence type="ECO:0000313" key="11">
    <source>
        <dbReference type="RefSeq" id="XP_019051499.1"/>
    </source>
</evidence>
<dbReference type="RefSeq" id="XP_010242715.1">
    <property type="nucleotide sequence ID" value="XM_010244413.2"/>
</dbReference>
<dbReference type="PRINTS" id="PR00364">
    <property type="entry name" value="DISEASERSIST"/>
</dbReference>
<sequence length="1247" mass="141627">MASSVHRWNYDVFLSFRGEDTRKNFTDHLYTALDRAGIYTFRDDEELKRGKEISSELQTAIEESRISIVVFSRNYASSRWCLDELLKILYCNETMGQLVFPVFYDVEPSEVRNQTGSFGSGFSQTKKRFKADMMKVQSWETALRKAANLSGWDLQKVDNGHEAKCVWRIVEEVLTKLNQVHLDVAVFPVGIDSRVQCVESLLNVRLNGVCIVGIYGMGGIGKTTVAKAVYNLMFRKFDGSSFLENVREVSKQPNGLVCLQNQLISDILMDKEEKQYVKNADRGIIVIQERLRRKRVFIVLDDVDQFDQLKALVGRGWFESGSKIIITTRDEHLLDILQVDSKYKAKELNNDESIQLFSWHAFKKDHPKEDYVELSTNIVSYVKGLPLALEVLGSSLYGKTLPEWRSALEKIKRIPPNQVQRKLRISFDALDDYELKNIFLDIVCFFLGMDKNYVVKILDGCDFAAEYGIGVLCRRSLLTINKNNELRVHDLLRDMGRTIVHEESLEEIGKCSRLWSHEHAYDVLTNYSQGTEKIQGISLTVPYGNRLSLTTEAFSKMKELRLLQVNYTNIIGDCKHFSKNLRWLCWHGCPLELIPINFDLKKLAVLDMQDSRIQRLWEETKMLENLKVLDLSYSGFLSELPNFSTFPNLEVLILKQCSSLDKVHESIGCLKKLVLFDLCNCNNLRNLPSSICKLKSLENLNLSFCVQLDIQMRNIESLEKLKVLNLYSSSSVIETPNFSMLTNLENLILGRCNHLVNVHESIRCLKKLVDLSLIRCPKLRYLPNGICELKFLQKLHIDHCQKLENLPEELGNMESLSELNASYSPIKQLPTSIGLLKNLKTLNLAKCKLGSNLSGNFSLIESGIPSEIGSLSSLRELYLSFNKFCSLPNSMSRLCQLEVIELNGCEELKALPELPPCLKFLRASHCKSLERLSNLGFLSSLEVLDLSHGNFCNLPDTISCFSQLTVLNLSGCKRLHSLPQLPSSLEVLYAHNCTSIRLPIFSNIQKLRCLDLSNCDELITIQGMDNFLEKLFKGGKLDIYVPGSEVPMWFSHKSCGSSLSLEVPPDHKLQGLIICVVYEESEHFCVIHFDISTHGNFDNEPSHKWILDRPGIELPSRGDGMWLGYVPYTEFGYQFQGGDSVRVSVRDMVEPVEVPVKMCGIHLVYESNDKGSKSDEKAMSMNTSLSHDQCVDGNGLAPMNAGAKEGHSDDEGLNTMLVAEPAMHPEEREEGGLFNLFTYVLRLCCRL</sequence>
<dbReference type="PROSITE" id="PS51450">
    <property type="entry name" value="LRR"/>
    <property type="match status" value="1"/>
</dbReference>
<dbReference type="InterPro" id="IPR001611">
    <property type="entry name" value="Leu-rich_rpt"/>
</dbReference>
<dbReference type="EC" id="3.2.2.6" evidence="1"/>
<dbReference type="KEGG" id="nnu:104587001"/>
<dbReference type="AlphaFoldDB" id="A0A1U8PY74"/>
<keyword evidence="2" id="KW-0433">Leucine-rich repeat</keyword>
<accession>A0A1U8PY74</accession>
<dbReference type="InterPro" id="IPR042197">
    <property type="entry name" value="Apaf_helical"/>
</dbReference>
<dbReference type="PANTHER" id="PTHR11017">
    <property type="entry name" value="LEUCINE-RICH REPEAT-CONTAINING PROTEIN"/>
    <property type="match status" value="1"/>
</dbReference>
<keyword evidence="3" id="KW-0677">Repeat</keyword>
<dbReference type="GO" id="GO:0007165">
    <property type="term" value="P:signal transduction"/>
    <property type="evidence" value="ECO:0007669"/>
    <property type="project" value="InterPro"/>
</dbReference>
<name>A0A1U8PY74_NELNU</name>
<evidence type="ECO:0000313" key="10">
    <source>
        <dbReference type="RefSeq" id="XP_019051498.1"/>
    </source>
</evidence>
<evidence type="ECO:0000256" key="4">
    <source>
        <dbReference type="ARBA" id="ARBA00022801"/>
    </source>
</evidence>
<dbReference type="InterPro" id="IPR032675">
    <property type="entry name" value="LRR_dom_sf"/>
</dbReference>
<dbReference type="Pfam" id="PF01582">
    <property type="entry name" value="TIR"/>
    <property type="match status" value="1"/>
</dbReference>
<dbReference type="Pfam" id="PF00931">
    <property type="entry name" value="NB-ARC"/>
    <property type="match status" value="1"/>
</dbReference>
<dbReference type="Gene3D" id="3.40.50.10140">
    <property type="entry name" value="Toll/interleukin-1 receptor homology (TIR) domain"/>
    <property type="match status" value="1"/>
</dbReference>
<dbReference type="SUPFAM" id="SSF52540">
    <property type="entry name" value="P-loop containing nucleoside triphosphate hydrolases"/>
    <property type="match status" value="1"/>
</dbReference>
<keyword evidence="8" id="KW-1185">Reference proteome</keyword>
<dbReference type="Pfam" id="PF20160">
    <property type="entry name" value="C-JID"/>
    <property type="match status" value="1"/>
</dbReference>
<dbReference type="Pfam" id="PF23282">
    <property type="entry name" value="WHD_ROQ1"/>
    <property type="match status" value="1"/>
</dbReference>
<reference evidence="9 10" key="1">
    <citation type="submission" date="2025-04" db="UniProtKB">
        <authorList>
            <consortium name="RefSeq"/>
        </authorList>
    </citation>
    <scope>IDENTIFICATION</scope>
</reference>
<organism evidence="8 11">
    <name type="scientific">Nelumbo nucifera</name>
    <name type="common">Sacred lotus</name>
    <dbReference type="NCBI Taxonomy" id="4432"/>
    <lineage>
        <taxon>Eukaryota</taxon>
        <taxon>Viridiplantae</taxon>
        <taxon>Streptophyta</taxon>
        <taxon>Embryophyta</taxon>
        <taxon>Tracheophyta</taxon>
        <taxon>Spermatophyta</taxon>
        <taxon>Magnoliopsida</taxon>
        <taxon>Proteales</taxon>
        <taxon>Nelumbonaceae</taxon>
        <taxon>Nelumbo</taxon>
    </lineage>
</organism>
<evidence type="ECO:0000256" key="5">
    <source>
        <dbReference type="ARBA" id="ARBA00023027"/>
    </source>
</evidence>
<dbReference type="InterPro" id="IPR045344">
    <property type="entry name" value="C-JID"/>
</dbReference>
<feature type="domain" description="TIR" evidence="7">
    <location>
        <begin position="8"/>
        <end position="177"/>
    </location>
</feature>
<dbReference type="eggNOG" id="ENOG502QQJE">
    <property type="taxonomic scope" value="Eukaryota"/>
</dbReference>
<dbReference type="RefSeq" id="XP_019051499.1">
    <property type="nucleotide sequence ID" value="XM_019195954.1"/>
</dbReference>
<evidence type="ECO:0000259" key="7">
    <source>
        <dbReference type="PROSITE" id="PS50104"/>
    </source>
</evidence>
<dbReference type="OrthoDB" id="2018313at2759"/>
<dbReference type="STRING" id="4432.A0A1U8PY74"/>
<dbReference type="FunFam" id="3.40.50.10140:FF:000007">
    <property type="entry name" value="Disease resistance protein (TIR-NBS-LRR class)"/>
    <property type="match status" value="1"/>
</dbReference>
<evidence type="ECO:0000256" key="3">
    <source>
        <dbReference type="ARBA" id="ARBA00022737"/>
    </source>
</evidence>
<dbReference type="InterPro" id="IPR000157">
    <property type="entry name" value="TIR_dom"/>
</dbReference>
<dbReference type="GeneID" id="104587001"/>
<dbReference type="InterPro" id="IPR002182">
    <property type="entry name" value="NB-ARC"/>
</dbReference>
<dbReference type="InterPro" id="IPR027417">
    <property type="entry name" value="P-loop_NTPase"/>
</dbReference>
<dbReference type="PANTHER" id="PTHR11017:SF271">
    <property type="entry name" value="DISEASE RESISTANCE PROTEIN (TIR-NBS-LRR CLASS) FAMILY"/>
    <property type="match status" value="1"/>
</dbReference>
<evidence type="ECO:0000313" key="9">
    <source>
        <dbReference type="RefSeq" id="XP_010242715.1"/>
    </source>
</evidence>
<dbReference type="Gene3D" id="1.10.8.430">
    <property type="entry name" value="Helical domain of apoptotic protease-activating factors"/>
    <property type="match status" value="1"/>
</dbReference>
<dbReference type="SMART" id="SM00369">
    <property type="entry name" value="LRR_TYP"/>
    <property type="match status" value="4"/>
</dbReference>
<dbReference type="RefSeq" id="XP_019051498.1">
    <property type="nucleotide sequence ID" value="XM_019195953.1"/>
</dbReference>
<gene>
    <name evidence="9 10 11" type="primary">LOC104587001</name>
</gene>
<dbReference type="GO" id="GO:0006952">
    <property type="term" value="P:defense response"/>
    <property type="evidence" value="ECO:0007669"/>
    <property type="project" value="InterPro"/>
</dbReference>
<evidence type="ECO:0000256" key="2">
    <source>
        <dbReference type="ARBA" id="ARBA00022614"/>
    </source>
</evidence>
<dbReference type="SMART" id="SM00255">
    <property type="entry name" value="TIR"/>
    <property type="match status" value="1"/>
</dbReference>
<dbReference type="Gene3D" id="3.80.10.10">
    <property type="entry name" value="Ribonuclease Inhibitor"/>
    <property type="match status" value="3"/>
</dbReference>
<evidence type="ECO:0000256" key="6">
    <source>
        <dbReference type="ARBA" id="ARBA00047304"/>
    </source>
</evidence>
<evidence type="ECO:0000256" key="1">
    <source>
        <dbReference type="ARBA" id="ARBA00011982"/>
    </source>
</evidence>
<protein>
    <recommendedName>
        <fullName evidence="1">ADP-ribosyl cyclase/cyclic ADP-ribose hydrolase</fullName>
        <ecNumber evidence="1">3.2.2.6</ecNumber>
    </recommendedName>
</protein>